<comment type="caution">
    <text evidence="2">The sequence shown here is derived from an EMBL/GenBank/DDBJ whole genome shotgun (WGS) entry which is preliminary data.</text>
</comment>
<proteinExistence type="predicted"/>
<evidence type="ECO:0000256" key="1">
    <source>
        <dbReference type="SAM" id="MobiDB-lite"/>
    </source>
</evidence>
<organism evidence="2 3">
    <name type="scientific">Flavobacterium xylosi</name>
    <dbReference type="NCBI Taxonomy" id="3230415"/>
    <lineage>
        <taxon>Bacteria</taxon>
        <taxon>Pseudomonadati</taxon>
        <taxon>Bacteroidota</taxon>
        <taxon>Flavobacteriia</taxon>
        <taxon>Flavobacteriales</taxon>
        <taxon>Flavobacteriaceae</taxon>
        <taxon>Flavobacterium</taxon>
    </lineage>
</organism>
<accession>A0ABW6HUS6</accession>
<dbReference type="Proteomes" id="UP001600109">
    <property type="component" value="Unassembled WGS sequence"/>
</dbReference>
<protein>
    <submittedName>
        <fullName evidence="2">RSAM-modified peptide</fullName>
    </submittedName>
</protein>
<dbReference type="EMBL" id="JBHZPZ010000005">
    <property type="protein sequence ID" value="MFE3867527.1"/>
    <property type="molecule type" value="Genomic_DNA"/>
</dbReference>
<gene>
    <name evidence="2" type="ORF">ACFX5E_05495</name>
</gene>
<evidence type="ECO:0000313" key="3">
    <source>
        <dbReference type="Proteomes" id="UP001600109"/>
    </source>
</evidence>
<name>A0ABW6HUS6_9FLAO</name>
<keyword evidence="3" id="KW-1185">Reference proteome</keyword>
<sequence length="61" mass="6337">MKRKVLSFENFKNNTVSKSQLQTVFGGNGGPERPALDTSSSSGAGATVVKSTQDAPILGKP</sequence>
<feature type="region of interest" description="Disordered" evidence="1">
    <location>
        <begin position="24"/>
        <end position="61"/>
    </location>
</feature>
<feature type="compositionally biased region" description="Polar residues" evidence="1">
    <location>
        <begin position="37"/>
        <end position="54"/>
    </location>
</feature>
<evidence type="ECO:0000313" key="2">
    <source>
        <dbReference type="EMBL" id="MFE3867527.1"/>
    </source>
</evidence>
<reference evidence="2 3" key="1">
    <citation type="submission" date="2024-06" db="EMBL/GenBank/DDBJ databases">
        <title>Flavobacterium spp. isolated from glacier.</title>
        <authorList>
            <person name="Han D."/>
        </authorList>
    </citation>
    <scope>NUCLEOTIDE SEQUENCE [LARGE SCALE GENOMIC DNA]</scope>
    <source>
        <strain evidence="2 3">LS2P90</strain>
    </source>
</reference>
<dbReference type="RefSeq" id="WP_379854182.1">
    <property type="nucleotide sequence ID" value="NZ_JBHZPZ010000005.1"/>
</dbReference>